<sequence length="234" mass="26524">MSSCVSLTSRSNDAIKCKSTAMGVANLGKRCYDGMFTSTKSEGRINTKMQRERVAQLIGRLTYRRVAYQRVASDEIEMIVEEDCDCFRLWRLRTTALQMCYDRGYSVSHEELNQSLTAFKYLYGDRPSRNDLTIQVSNANDASEKIFVFFPNESRVEVNFINDAIQKMRTFNSTKAIIIIGHSISTQAKELVSTLSDRFTFELVPEAELVGNVTDSDFLPEGISNDEKADLLTK</sequence>
<dbReference type="GO" id="GO:0003899">
    <property type="term" value="F:DNA-directed RNA polymerase activity"/>
    <property type="evidence" value="ECO:0007669"/>
    <property type="project" value="InterPro"/>
</dbReference>
<dbReference type="PANTHER" id="PTHR10535:SF0">
    <property type="entry name" value="DNA-DIRECTED RNA POLYMERASES I, II, AND III SUBUNIT RPABC1"/>
    <property type="match status" value="1"/>
</dbReference>
<dbReference type="PANTHER" id="PTHR10535">
    <property type="entry name" value="DNA-DIRECTED RNA POLYMERASES I, II, AND III SUBUNIT RPABC1"/>
    <property type="match status" value="1"/>
</dbReference>
<feature type="domain" description="RNA polymerase Rpb5 N-terminal" evidence="3">
    <location>
        <begin position="87"/>
        <end position="168"/>
    </location>
</feature>
<dbReference type="GO" id="GO:0006362">
    <property type="term" value="P:transcription elongation by RNA polymerase I"/>
    <property type="evidence" value="ECO:0007669"/>
    <property type="project" value="TreeGrafter"/>
</dbReference>
<dbReference type="Gene3D" id="3.40.1340.10">
    <property type="entry name" value="RNA polymerase, Rpb5, N-terminal domain"/>
    <property type="match status" value="1"/>
</dbReference>
<evidence type="ECO:0000313" key="4">
    <source>
        <dbReference type="EMBL" id="KAI1720356.1"/>
    </source>
</evidence>
<gene>
    <name evidence="4" type="ORF">DdX_05744</name>
</gene>
<evidence type="ECO:0000259" key="3">
    <source>
        <dbReference type="Pfam" id="PF03871"/>
    </source>
</evidence>
<organism evidence="4 5">
    <name type="scientific">Ditylenchus destructor</name>
    <dbReference type="NCBI Taxonomy" id="166010"/>
    <lineage>
        <taxon>Eukaryota</taxon>
        <taxon>Metazoa</taxon>
        <taxon>Ecdysozoa</taxon>
        <taxon>Nematoda</taxon>
        <taxon>Chromadorea</taxon>
        <taxon>Rhabditida</taxon>
        <taxon>Tylenchina</taxon>
        <taxon>Tylenchomorpha</taxon>
        <taxon>Sphaerularioidea</taxon>
        <taxon>Anguinidae</taxon>
        <taxon>Anguininae</taxon>
        <taxon>Ditylenchus</taxon>
    </lineage>
</organism>
<comment type="caution">
    <text evidence="4">The sequence shown here is derived from an EMBL/GenBank/DDBJ whole genome shotgun (WGS) entry which is preliminary data.</text>
</comment>
<keyword evidence="2 4" id="KW-0804">Transcription</keyword>
<dbReference type="Pfam" id="PF03871">
    <property type="entry name" value="RNA_pol_Rpb5_N"/>
    <property type="match status" value="1"/>
</dbReference>
<dbReference type="GO" id="GO:0006366">
    <property type="term" value="P:transcription by RNA polymerase II"/>
    <property type="evidence" value="ECO:0007669"/>
    <property type="project" value="TreeGrafter"/>
</dbReference>
<dbReference type="GO" id="GO:0005665">
    <property type="term" value="C:RNA polymerase II, core complex"/>
    <property type="evidence" value="ECO:0007669"/>
    <property type="project" value="TreeGrafter"/>
</dbReference>
<dbReference type="FunFam" id="3.40.1340.10:FF:000001">
    <property type="entry name" value="DNA-directed RNA polymerases I, II, and III subunit RPABC1"/>
    <property type="match status" value="1"/>
</dbReference>
<dbReference type="InterPro" id="IPR014381">
    <property type="entry name" value="Arch_Rpo5/euc_Rpb5"/>
</dbReference>
<keyword evidence="2 4" id="KW-0240">DNA-directed RNA polymerase</keyword>
<dbReference type="SUPFAM" id="SSF53036">
    <property type="entry name" value="Eukaryotic RPB5 N-terminal domain"/>
    <property type="match status" value="1"/>
</dbReference>
<proteinExistence type="predicted"/>
<accession>A0AAD4RA34</accession>
<dbReference type="InterPro" id="IPR005571">
    <property type="entry name" value="RNA_pol_Rpb5_N"/>
</dbReference>
<dbReference type="GO" id="GO:0005666">
    <property type="term" value="C:RNA polymerase III complex"/>
    <property type="evidence" value="ECO:0007669"/>
    <property type="project" value="TreeGrafter"/>
</dbReference>
<dbReference type="AlphaFoldDB" id="A0AAD4RA34"/>
<evidence type="ECO:0000256" key="1">
    <source>
        <dbReference type="ARBA" id="ARBA00020809"/>
    </source>
</evidence>
<evidence type="ECO:0000256" key="2">
    <source>
        <dbReference type="ARBA" id="ARBA00022478"/>
    </source>
</evidence>
<keyword evidence="5" id="KW-1185">Reference proteome</keyword>
<dbReference type="GO" id="GO:0005736">
    <property type="term" value="C:RNA polymerase I complex"/>
    <property type="evidence" value="ECO:0007669"/>
    <property type="project" value="TreeGrafter"/>
</dbReference>
<protein>
    <recommendedName>
        <fullName evidence="1">DNA-directed RNA polymerases I, II, and III subunit RPABC1</fullName>
    </recommendedName>
</protein>
<dbReference type="EMBL" id="JAKKPZ010000006">
    <property type="protein sequence ID" value="KAI1720356.1"/>
    <property type="molecule type" value="Genomic_DNA"/>
</dbReference>
<dbReference type="GO" id="GO:0003677">
    <property type="term" value="F:DNA binding"/>
    <property type="evidence" value="ECO:0007669"/>
    <property type="project" value="InterPro"/>
</dbReference>
<dbReference type="InterPro" id="IPR036710">
    <property type="entry name" value="RNA_pol_Rpb5_N_sf"/>
</dbReference>
<dbReference type="Proteomes" id="UP001201812">
    <property type="component" value="Unassembled WGS sequence"/>
</dbReference>
<evidence type="ECO:0000313" key="5">
    <source>
        <dbReference type="Proteomes" id="UP001201812"/>
    </source>
</evidence>
<reference evidence="4" key="1">
    <citation type="submission" date="2022-01" db="EMBL/GenBank/DDBJ databases">
        <title>Genome Sequence Resource for Two Populations of Ditylenchus destructor, the Migratory Endoparasitic Phytonematode.</title>
        <authorList>
            <person name="Zhang H."/>
            <person name="Lin R."/>
            <person name="Xie B."/>
        </authorList>
    </citation>
    <scope>NUCLEOTIDE SEQUENCE</scope>
    <source>
        <strain evidence="4">BazhouSP</strain>
    </source>
</reference>
<name>A0AAD4RA34_9BILA</name>
<dbReference type="GO" id="GO:0042797">
    <property type="term" value="P:tRNA transcription by RNA polymerase III"/>
    <property type="evidence" value="ECO:0007669"/>
    <property type="project" value="TreeGrafter"/>
</dbReference>